<dbReference type="InterPro" id="IPR025724">
    <property type="entry name" value="GAG-pre-integrase_dom"/>
</dbReference>
<dbReference type="InterPro" id="IPR002156">
    <property type="entry name" value="RNaseH_domain"/>
</dbReference>
<evidence type="ECO:0000256" key="2">
    <source>
        <dbReference type="SAM" id="MobiDB-lite"/>
    </source>
</evidence>
<dbReference type="InterPro" id="IPR054722">
    <property type="entry name" value="PolX-like_BBD"/>
</dbReference>
<sequence>MTNLVEKRNHTKFCEFHGKVGHNTDECMNLKKQIEEMLKERVARQKMTQSFCPNIEILFPPLDEDEVTEGPMIIEAEIGGHCIHRILAKKNEFKARGTLLMAFPDKHQLKFNIHKDSKSLMEAIEKRLQKLISQLEILCESLSQEDINLKFFKFLPIECRTHTLIWRNKTDLEDQSLDDLFNNLKIYEAEVKSLSSTSPNTQNIAFVSSQNTNSTNKSVSVVTSVSAASTKVLVFALPNVDNLSNAVIYSFFSSQSNSLQTGRNLGANETTSTEFDMSKVECYNSHKRGHFARECSVTMLVAMIGAFRQMKNQQTMPSRHSPPQVLPVLIMSTVFDCYELISSDSDVSLPTSLVHYRYKSREGYHAVPPHYIGKFMPLKPDLFFHDAPTTNETIHTVLNVKPSTTKPSKDLSQSNRIFSPIIKDWVFDSEDESDGGPMPTEKAPSFVQTSEHRKNPRLYVKPVKHLIPAENRKKNILKSRGHRHSWNRKAYFVCKSLTHLFKDYDYYKNKIFQKPVNNHEMRGNHHHYARMTHPHPYRHVVPTIVLTRSKLVPLTVARPVITVVPQTKNALKDKGVIDSGCLRHMTRNISYLSDFERINRGYVSFGENPKGGKISGKGKIRTGKLDIVDVYFVKELKLNLFSVSQMCDKKNSVLFTDSECIVLSFNFKLPDENHVLLRVHRENNMYNVDLKNIVPSRNLTCFFAKATLDESNIRHRRLCHINFKTINKLVKGNLVRGLSSKVFKNNHTCVVCKKGKQHRASSKSKPVSSVSQPLKRVLVTKPHNKTPYELLLENQPNSRTCIQENLNACTIRKEAKSVQQYVLLPLWSFDSKDPHNTDDGAFEVKEPEFAVHVSPSSCDKIKKHDDKTKRDAKGKSPVELLQRIYAKGLLLLVEEPNTAEEGIFLGYKVNTKGLKVCPDKWKKNSPKGAGLRLTNPKGMEFTYALRFRIEATNNEAKYEGLISELRIAEQLSVKNLQENVDSRLVENQVNETFISKETDMIWYLDKVKILTNTFKVFSIKQVPRSKNKKANALRKIASMSFTHLSKHVLVEELKQKSISKVEVLAVVKEEGDTWMNPIFKYLTDETLPTNAKEARAIRRKLQRFSVINGTLYKKSFLEPWLRCVGPLQENYVLREIYEGSCSKHGIDIAGPFLEGPRKVKFLIVARDYFTNWIKAKPVATITCNQIKKFMWDNIVCRFGLQIDIILDNGKQFQDNPFKVRCEKLCIRQHFTSVKHPQTNGLVEKVNHSLGEEIKVRLEVGNKNWMEELSHVLWAHRTMIKSSNGDTPFSQTYGTEAVILAEISMPTLRIAEVDLVQNNEDLEINLDLLDEQIEQVAIREAKSKAKIESPNWNLPFELMCDASDFAVGAVLCQKDEINDKKGIDNVAVDHLSRIENDETSDDSEADDNFPRETLMEINTKDEPWSFSFKIWKLRRMLKKIALPQLSISLCPENIKAAPFEALYGRKCRSPVCWNEVGEFHLTGPG</sequence>
<dbReference type="Pfam" id="PF22936">
    <property type="entry name" value="Pol_BBD"/>
    <property type="match status" value="1"/>
</dbReference>
<dbReference type="Pfam" id="PF13976">
    <property type="entry name" value="gag_pre-integrs"/>
    <property type="match status" value="1"/>
</dbReference>
<proteinExistence type="predicted"/>
<evidence type="ECO:0000256" key="1">
    <source>
        <dbReference type="SAM" id="Coils"/>
    </source>
</evidence>
<name>A0A699H2V7_TANCI</name>
<dbReference type="InterPro" id="IPR012337">
    <property type="entry name" value="RNaseH-like_sf"/>
</dbReference>
<dbReference type="InterPro" id="IPR001584">
    <property type="entry name" value="Integrase_cat-core"/>
</dbReference>
<evidence type="ECO:0000259" key="3">
    <source>
        <dbReference type="PROSITE" id="PS50994"/>
    </source>
</evidence>
<keyword evidence="1" id="KW-0175">Coiled coil</keyword>
<feature type="coiled-coil region" evidence="1">
    <location>
        <begin position="1311"/>
        <end position="1338"/>
    </location>
</feature>
<dbReference type="Gene3D" id="3.30.420.10">
    <property type="entry name" value="Ribonuclease H-like superfamily/Ribonuclease H"/>
    <property type="match status" value="2"/>
</dbReference>
<protein>
    <recommendedName>
        <fullName evidence="3">Integrase catalytic domain-containing protein</fullName>
    </recommendedName>
</protein>
<comment type="caution">
    <text evidence="4">The sequence shown here is derived from an EMBL/GenBank/DDBJ whole genome shotgun (WGS) entry which is preliminary data.</text>
</comment>
<dbReference type="Pfam" id="PF13456">
    <property type="entry name" value="RVT_3"/>
    <property type="match status" value="1"/>
</dbReference>
<dbReference type="SUPFAM" id="SSF53098">
    <property type="entry name" value="Ribonuclease H-like"/>
    <property type="match status" value="2"/>
</dbReference>
<dbReference type="CDD" id="cd09279">
    <property type="entry name" value="RNase_HI_like"/>
    <property type="match status" value="1"/>
</dbReference>
<dbReference type="GO" id="GO:0003676">
    <property type="term" value="F:nucleic acid binding"/>
    <property type="evidence" value="ECO:0007669"/>
    <property type="project" value="InterPro"/>
</dbReference>
<gene>
    <name evidence="4" type="ORF">Tci_306103</name>
</gene>
<dbReference type="GO" id="GO:0015074">
    <property type="term" value="P:DNA integration"/>
    <property type="evidence" value="ECO:0007669"/>
    <property type="project" value="InterPro"/>
</dbReference>
<dbReference type="PROSITE" id="PS50994">
    <property type="entry name" value="INTEGRASE"/>
    <property type="match status" value="1"/>
</dbReference>
<accession>A0A699H2V7</accession>
<feature type="region of interest" description="Disordered" evidence="2">
    <location>
        <begin position="431"/>
        <end position="453"/>
    </location>
</feature>
<dbReference type="EMBL" id="BKCJ010102705">
    <property type="protein sequence ID" value="GEX34128.1"/>
    <property type="molecule type" value="Genomic_DNA"/>
</dbReference>
<feature type="domain" description="Integrase catalytic" evidence="3">
    <location>
        <begin position="1122"/>
        <end position="1295"/>
    </location>
</feature>
<dbReference type="PANTHER" id="PTHR48475:SF2">
    <property type="entry name" value="RIBONUCLEASE H"/>
    <property type="match status" value="1"/>
</dbReference>
<dbReference type="PANTHER" id="PTHR48475">
    <property type="entry name" value="RIBONUCLEASE H"/>
    <property type="match status" value="1"/>
</dbReference>
<feature type="coiled-coil region" evidence="1">
    <location>
        <begin position="114"/>
        <end position="145"/>
    </location>
</feature>
<organism evidence="4">
    <name type="scientific">Tanacetum cinerariifolium</name>
    <name type="common">Dalmatian daisy</name>
    <name type="synonym">Chrysanthemum cinerariifolium</name>
    <dbReference type="NCBI Taxonomy" id="118510"/>
    <lineage>
        <taxon>Eukaryota</taxon>
        <taxon>Viridiplantae</taxon>
        <taxon>Streptophyta</taxon>
        <taxon>Embryophyta</taxon>
        <taxon>Tracheophyta</taxon>
        <taxon>Spermatophyta</taxon>
        <taxon>Magnoliopsida</taxon>
        <taxon>eudicotyledons</taxon>
        <taxon>Gunneridae</taxon>
        <taxon>Pentapetalae</taxon>
        <taxon>asterids</taxon>
        <taxon>campanulids</taxon>
        <taxon>Asterales</taxon>
        <taxon>Asteraceae</taxon>
        <taxon>Asteroideae</taxon>
        <taxon>Anthemideae</taxon>
        <taxon>Anthemidinae</taxon>
        <taxon>Tanacetum</taxon>
    </lineage>
</organism>
<dbReference type="InterPro" id="IPR036397">
    <property type="entry name" value="RNaseH_sf"/>
</dbReference>
<dbReference type="GO" id="GO:0004523">
    <property type="term" value="F:RNA-DNA hybrid ribonuclease activity"/>
    <property type="evidence" value="ECO:0007669"/>
    <property type="project" value="InterPro"/>
</dbReference>
<evidence type="ECO:0000313" key="4">
    <source>
        <dbReference type="EMBL" id="GEX34128.1"/>
    </source>
</evidence>
<reference evidence="4" key="1">
    <citation type="journal article" date="2019" name="Sci. Rep.">
        <title>Draft genome of Tanacetum cinerariifolium, the natural source of mosquito coil.</title>
        <authorList>
            <person name="Yamashiro T."/>
            <person name="Shiraishi A."/>
            <person name="Satake H."/>
            <person name="Nakayama K."/>
        </authorList>
    </citation>
    <scope>NUCLEOTIDE SEQUENCE</scope>
</reference>
<feature type="non-terminal residue" evidence="4">
    <location>
        <position position="1484"/>
    </location>
</feature>